<dbReference type="EMBL" id="HBJA01128036">
    <property type="protein sequence ID" value="CAE0832808.1"/>
    <property type="molecule type" value="Transcribed_RNA"/>
</dbReference>
<accession>A0A7S4GCQ6</accession>
<protein>
    <submittedName>
        <fullName evidence="1">Uncharacterized protein</fullName>
    </submittedName>
</protein>
<evidence type="ECO:0000313" key="1">
    <source>
        <dbReference type="EMBL" id="CAE0832808.1"/>
    </source>
</evidence>
<name>A0A7S4GCQ6_9EUGL</name>
<sequence>MFFFPPNGLPFIANLEQQPAIVERLSLGLAPDMPQASGTGPKKMYSSSAPRDVLLSNSCALPTGNSLGSTVRVLRLTVANGSGKSAKPRANNQLPCAVNCCWFELCQRRVKLERKKKTTTPSASLPQLY</sequence>
<proteinExistence type="predicted"/>
<dbReference type="AlphaFoldDB" id="A0A7S4GCQ6"/>
<organism evidence="1">
    <name type="scientific">Eutreptiella gymnastica</name>
    <dbReference type="NCBI Taxonomy" id="73025"/>
    <lineage>
        <taxon>Eukaryota</taxon>
        <taxon>Discoba</taxon>
        <taxon>Euglenozoa</taxon>
        <taxon>Euglenida</taxon>
        <taxon>Spirocuta</taxon>
        <taxon>Euglenophyceae</taxon>
        <taxon>Eutreptiales</taxon>
        <taxon>Eutreptiaceae</taxon>
        <taxon>Eutreptiella</taxon>
    </lineage>
</organism>
<gene>
    <name evidence="1" type="ORF">EGYM00163_LOCUS44093</name>
</gene>
<reference evidence="1" key="1">
    <citation type="submission" date="2021-01" db="EMBL/GenBank/DDBJ databases">
        <authorList>
            <person name="Corre E."/>
            <person name="Pelletier E."/>
            <person name="Niang G."/>
            <person name="Scheremetjew M."/>
            <person name="Finn R."/>
            <person name="Kale V."/>
            <person name="Holt S."/>
            <person name="Cochrane G."/>
            <person name="Meng A."/>
            <person name="Brown T."/>
            <person name="Cohen L."/>
        </authorList>
    </citation>
    <scope>NUCLEOTIDE SEQUENCE</scope>
    <source>
        <strain evidence="1">CCMP1594</strain>
    </source>
</reference>